<reference evidence="1 2" key="1">
    <citation type="journal article" date="2017" name="PLoS Biol.">
        <title>The sea cucumber genome provides insights into morphological evolution and visceral regeneration.</title>
        <authorList>
            <person name="Zhang X."/>
            <person name="Sun L."/>
            <person name="Yuan J."/>
            <person name="Sun Y."/>
            <person name="Gao Y."/>
            <person name="Zhang L."/>
            <person name="Li S."/>
            <person name="Dai H."/>
            <person name="Hamel J.F."/>
            <person name="Liu C."/>
            <person name="Yu Y."/>
            <person name="Liu S."/>
            <person name="Lin W."/>
            <person name="Guo K."/>
            <person name="Jin S."/>
            <person name="Xu P."/>
            <person name="Storey K.B."/>
            <person name="Huan P."/>
            <person name="Zhang T."/>
            <person name="Zhou Y."/>
            <person name="Zhang J."/>
            <person name="Lin C."/>
            <person name="Li X."/>
            <person name="Xing L."/>
            <person name="Huo D."/>
            <person name="Sun M."/>
            <person name="Wang L."/>
            <person name="Mercier A."/>
            <person name="Li F."/>
            <person name="Yang H."/>
            <person name="Xiang J."/>
        </authorList>
    </citation>
    <scope>NUCLEOTIDE SEQUENCE [LARGE SCALE GENOMIC DNA]</scope>
    <source>
        <strain evidence="1">Shaxun</strain>
        <tissue evidence="1">Muscle</tissue>
    </source>
</reference>
<sequence length="323" mass="36521">MAHTGETSTRTFAYTELFWSDYSHTVNRYLFQVEYSHGDYPSYFHDFSFSILNLQPEDAGTYHVSLFYDYYDRLLVLHTYRLFTIYLPPAPLLCERKNLTLLHNKDFNFELTCSIPDAYPVVDLHVMEPKDCIFKKHYSREGNGNVVIIIITSCGGNSTVGCVATQGHLDFMSITGFSDSCAWEVPKTYPVYQPPTPLVCEGPSSSPSASYHVVLSCSITDGYPPINLEVIKPEDCDYQKYYTDNNGTKELSVYVTSCHQNSTIGCIATQEPFESLSSSQYADRCEFNISRTDQAIVGCSFHRFDGPHQTSQHIALLFAGAFK</sequence>
<accession>A0A2G8JHE5</accession>
<evidence type="ECO:0000313" key="1">
    <source>
        <dbReference type="EMBL" id="PIK35184.1"/>
    </source>
</evidence>
<proteinExistence type="predicted"/>
<dbReference type="AlphaFoldDB" id="A0A2G8JHE5"/>
<dbReference type="EMBL" id="MRZV01001964">
    <property type="protein sequence ID" value="PIK35184.1"/>
    <property type="molecule type" value="Genomic_DNA"/>
</dbReference>
<organism evidence="1 2">
    <name type="scientific">Stichopus japonicus</name>
    <name type="common">Sea cucumber</name>
    <dbReference type="NCBI Taxonomy" id="307972"/>
    <lineage>
        <taxon>Eukaryota</taxon>
        <taxon>Metazoa</taxon>
        <taxon>Echinodermata</taxon>
        <taxon>Eleutherozoa</taxon>
        <taxon>Echinozoa</taxon>
        <taxon>Holothuroidea</taxon>
        <taxon>Aspidochirotacea</taxon>
        <taxon>Aspidochirotida</taxon>
        <taxon>Stichopodidae</taxon>
        <taxon>Apostichopus</taxon>
    </lineage>
</organism>
<dbReference type="Proteomes" id="UP000230750">
    <property type="component" value="Unassembled WGS sequence"/>
</dbReference>
<name>A0A2G8JHE5_STIJA</name>
<evidence type="ECO:0000313" key="2">
    <source>
        <dbReference type="Proteomes" id="UP000230750"/>
    </source>
</evidence>
<gene>
    <name evidence="1" type="ORF">BSL78_27991</name>
</gene>
<keyword evidence="2" id="KW-1185">Reference proteome</keyword>
<comment type="caution">
    <text evidence="1">The sequence shown here is derived from an EMBL/GenBank/DDBJ whole genome shotgun (WGS) entry which is preliminary data.</text>
</comment>
<protein>
    <submittedName>
        <fullName evidence="1">Uncharacterized protein</fullName>
    </submittedName>
</protein>